<organism evidence="1 2">
    <name type="scientific">Melastoma candidum</name>
    <dbReference type="NCBI Taxonomy" id="119954"/>
    <lineage>
        <taxon>Eukaryota</taxon>
        <taxon>Viridiplantae</taxon>
        <taxon>Streptophyta</taxon>
        <taxon>Embryophyta</taxon>
        <taxon>Tracheophyta</taxon>
        <taxon>Spermatophyta</taxon>
        <taxon>Magnoliopsida</taxon>
        <taxon>eudicotyledons</taxon>
        <taxon>Gunneridae</taxon>
        <taxon>Pentapetalae</taxon>
        <taxon>rosids</taxon>
        <taxon>malvids</taxon>
        <taxon>Myrtales</taxon>
        <taxon>Melastomataceae</taxon>
        <taxon>Melastomatoideae</taxon>
        <taxon>Melastomateae</taxon>
        <taxon>Melastoma</taxon>
    </lineage>
</organism>
<accession>A0ACB9M7M9</accession>
<name>A0ACB9M7M9_9MYRT</name>
<dbReference type="EMBL" id="CM042889">
    <property type="protein sequence ID" value="KAI4320217.1"/>
    <property type="molecule type" value="Genomic_DNA"/>
</dbReference>
<reference evidence="2" key="1">
    <citation type="journal article" date="2023" name="Front. Plant Sci.">
        <title>Chromosomal-level genome assembly of Melastoma candidum provides insights into trichome evolution.</title>
        <authorList>
            <person name="Zhong Y."/>
            <person name="Wu W."/>
            <person name="Sun C."/>
            <person name="Zou P."/>
            <person name="Liu Y."/>
            <person name="Dai S."/>
            <person name="Zhou R."/>
        </authorList>
    </citation>
    <scope>NUCLEOTIDE SEQUENCE [LARGE SCALE GENOMIC DNA]</scope>
</reference>
<gene>
    <name evidence="1" type="ORF">MLD38_033722</name>
</gene>
<protein>
    <submittedName>
        <fullName evidence="1">Uncharacterized protein</fullName>
    </submittedName>
</protein>
<sequence length="199" mass="21476">MSTDDGARGGRDAGGGTGSCYRGVRRRKWGKWVSEIREPGKKSRIWLGSFETPEMAAAAYDVAALQLRGRGARLNFPGLVRSLPRPVTQDAYDIRVAAHEAALMVGGTALGKGAASAPSEGNKDSNVVSRSAPVRVMLSPSQIRAINEWPLDSPRMMWTAQMDGEACGTVVEEPWTGVSPELEMQWGGYSLWDPPFISP</sequence>
<evidence type="ECO:0000313" key="2">
    <source>
        <dbReference type="Proteomes" id="UP001057402"/>
    </source>
</evidence>
<comment type="caution">
    <text evidence="1">The sequence shown here is derived from an EMBL/GenBank/DDBJ whole genome shotgun (WGS) entry which is preliminary data.</text>
</comment>
<dbReference type="Proteomes" id="UP001057402">
    <property type="component" value="Chromosome 10"/>
</dbReference>
<keyword evidence="2" id="KW-1185">Reference proteome</keyword>
<evidence type="ECO:0000313" key="1">
    <source>
        <dbReference type="EMBL" id="KAI4320217.1"/>
    </source>
</evidence>
<proteinExistence type="predicted"/>